<evidence type="ECO:0000256" key="1">
    <source>
        <dbReference type="SAM" id="Phobius"/>
    </source>
</evidence>
<keyword evidence="4" id="KW-1185">Reference proteome</keyword>
<comment type="caution">
    <text evidence="3">The sequence shown here is derived from an EMBL/GenBank/DDBJ whole genome shotgun (WGS) entry which is preliminary data.</text>
</comment>
<dbReference type="EMBL" id="JANLCM010000001">
    <property type="protein sequence ID" value="MCS5716750.1"/>
    <property type="molecule type" value="Genomic_DNA"/>
</dbReference>
<evidence type="ECO:0000313" key="4">
    <source>
        <dbReference type="Proteomes" id="UP001165584"/>
    </source>
</evidence>
<accession>A0ABT2GKL2</accession>
<dbReference type="InterPro" id="IPR053150">
    <property type="entry name" value="Teicoplanin_resist-assoc"/>
</dbReference>
<feature type="transmembrane region" description="Helical" evidence="1">
    <location>
        <begin position="112"/>
        <end position="133"/>
    </location>
</feature>
<dbReference type="Proteomes" id="UP001165584">
    <property type="component" value="Unassembled WGS sequence"/>
</dbReference>
<keyword evidence="1" id="KW-1133">Transmembrane helix</keyword>
<feature type="domain" description="VanZ-like" evidence="2">
    <location>
        <begin position="10"/>
        <end position="128"/>
    </location>
</feature>
<reference evidence="3" key="1">
    <citation type="submission" date="2022-08" db="EMBL/GenBank/DDBJ databases">
        <authorList>
            <person name="Deng Y."/>
            <person name="Han X.-F."/>
            <person name="Zhang Y.-Q."/>
        </authorList>
    </citation>
    <scope>NUCLEOTIDE SEQUENCE</scope>
    <source>
        <strain evidence="3">CPCC 205763</strain>
    </source>
</reference>
<feature type="transmembrane region" description="Helical" evidence="1">
    <location>
        <begin position="80"/>
        <end position="100"/>
    </location>
</feature>
<keyword evidence="1" id="KW-0812">Transmembrane</keyword>
<dbReference type="Pfam" id="PF04892">
    <property type="entry name" value="VanZ"/>
    <property type="match status" value="1"/>
</dbReference>
<evidence type="ECO:0000259" key="2">
    <source>
        <dbReference type="Pfam" id="PF04892"/>
    </source>
</evidence>
<protein>
    <submittedName>
        <fullName evidence="3">VanZ family protein</fullName>
    </submittedName>
</protein>
<dbReference type="InterPro" id="IPR006976">
    <property type="entry name" value="VanZ-like"/>
</dbReference>
<gene>
    <name evidence="3" type="ORF">N1027_01215</name>
</gene>
<dbReference type="RefSeq" id="WP_259504227.1">
    <property type="nucleotide sequence ID" value="NZ_JANLCM010000001.1"/>
</dbReference>
<evidence type="ECO:0000313" key="3">
    <source>
        <dbReference type="EMBL" id="MCS5716750.1"/>
    </source>
</evidence>
<dbReference type="PANTHER" id="PTHR36834:SF1">
    <property type="entry name" value="INTEGRAL MEMBRANE PROTEIN"/>
    <property type="match status" value="1"/>
</dbReference>
<name>A0ABT2GKL2_9MICO</name>
<feature type="transmembrane region" description="Helical" evidence="1">
    <location>
        <begin position="57"/>
        <end position="75"/>
    </location>
</feature>
<keyword evidence="1" id="KW-0472">Membrane</keyword>
<sequence>MRQVSTVLIIVYGIAVLVVVAWPTPVDSGSGGLLFRALRVLHQHGLPEFVSYNVVEFAANIAMFVPLGVLIALLFGPRWWWVTIVACLALSISIEVYQYQFLPYRYATVRDVLANSAGGAIGAIAAVIAIAWLRRSWVEEEPR</sequence>
<proteinExistence type="predicted"/>
<dbReference type="NCBIfam" id="NF037970">
    <property type="entry name" value="vanZ_1"/>
    <property type="match status" value="1"/>
</dbReference>
<organism evidence="3 4">
    <name type="scientific">Herbiconiux aconitum</name>
    <dbReference type="NCBI Taxonomy" id="2970913"/>
    <lineage>
        <taxon>Bacteria</taxon>
        <taxon>Bacillati</taxon>
        <taxon>Actinomycetota</taxon>
        <taxon>Actinomycetes</taxon>
        <taxon>Micrococcales</taxon>
        <taxon>Microbacteriaceae</taxon>
        <taxon>Herbiconiux</taxon>
    </lineage>
</organism>
<dbReference type="PANTHER" id="PTHR36834">
    <property type="entry name" value="MEMBRANE PROTEIN-RELATED"/>
    <property type="match status" value="1"/>
</dbReference>
<feature type="transmembrane region" description="Helical" evidence="1">
    <location>
        <begin position="7"/>
        <end position="24"/>
    </location>
</feature>